<name>A0A931D9I9_9MICC</name>
<comment type="similarity">
    <text evidence="2 14">Belongs to the peptidase M50B family.</text>
</comment>
<organism evidence="18 19">
    <name type="scientific">Zhihengliuella flava</name>
    <dbReference type="NCBI Taxonomy" id="1285193"/>
    <lineage>
        <taxon>Bacteria</taxon>
        <taxon>Bacillati</taxon>
        <taxon>Actinomycetota</taxon>
        <taxon>Actinomycetes</taxon>
        <taxon>Micrococcales</taxon>
        <taxon>Micrococcaceae</taxon>
        <taxon>Zhihengliuella</taxon>
    </lineage>
</organism>
<feature type="domain" description="Peptidase M50" evidence="17">
    <location>
        <begin position="144"/>
        <end position="202"/>
    </location>
</feature>
<keyword evidence="9 14" id="KW-0862">Zinc</keyword>
<proteinExistence type="inferred from homology"/>
<keyword evidence="11 14" id="KW-0482">Metalloprotease</keyword>
<dbReference type="RefSeq" id="WP_196834844.1">
    <property type="nucleotide sequence ID" value="NZ_JADOTZ010000001.1"/>
</dbReference>
<feature type="binding site" evidence="16">
    <location>
        <position position="167"/>
    </location>
    <ligand>
        <name>Zn(2+)</name>
        <dbReference type="ChEBI" id="CHEBI:29105"/>
        <note>catalytic</note>
    </ligand>
</feature>
<dbReference type="GO" id="GO:0006508">
    <property type="term" value="P:proteolysis"/>
    <property type="evidence" value="ECO:0007669"/>
    <property type="project" value="UniProtKB-KW"/>
</dbReference>
<feature type="transmembrane region" description="Helical" evidence="14">
    <location>
        <begin position="111"/>
        <end position="131"/>
    </location>
</feature>
<evidence type="ECO:0000256" key="2">
    <source>
        <dbReference type="ARBA" id="ARBA00007931"/>
    </source>
</evidence>
<evidence type="ECO:0000256" key="8">
    <source>
        <dbReference type="ARBA" id="ARBA00022801"/>
    </source>
</evidence>
<feature type="binding site" evidence="16">
    <location>
        <position position="71"/>
    </location>
    <ligand>
        <name>Zn(2+)</name>
        <dbReference type="ChEBI" id="CHEBI:29105"/>
        <note>catalytic</note>
    </ligand>
</feature>
<comment type="subcellular location">
    <subcellularLocation>
        <location evidence="1 14">Cell membrane</location>
        <topology evidence="1 14">Multi-pass membrane protein</topology>
    </subcellularLocation>
</comment>
<protein>
    <recommendedName>
        <fullName evidence="14">Zinc metalloprotease</fullName>
    </recommendedName>
</protein>
<evidence type="ECO:0000256" key="6">
    <source>
        <dbReference type="ARBA" id="ARBA00022723"/>
    </source>
</evidence>
<keyword evidence="5 14" id="KW-0812">Transmembrane</keyword>
<keyword evidence="13 14" id="KW-0472">Membrane</keyword>
<dbReference type="GO" id="GO:0005886">
    <property type="term" value="C:plasma membrane"/>
    <property type="evidence" value="ECO:0007669"/>
    <property type="project" value="UniProtKB-SubCell"/>
</dbReference>
<keyword evidence="8 14" id="KW-0378">Hydrolase</keyword>
<evidence type="ECO:0000256" key="5">
    <source>
        <dbReference type="ARBA" id="ARBA00022692"/>
    </source>
</evidence>
<dbReference type="AlphaFoldDB" id="A0A931D9I9"/>
<dbReference type="PANTHER" id="PTHR39188">
    <property type="entry name" value="MEMBRANE-ASSOCIATED ZINC METALLOPROTEASE M50B"/>
    <property type="match status" value="1"/>
</dbReference>
<feature type="binding site" evidence="16">
    <location>
        <position position="75"/>
    </location>
    <ligand>
        <name>Zn(2+)</name>
        <dbReference type="ChEBI" id="CHEBI:29105"/>
        <note>catalytic</note>
    </ligand>
</feature>
<sequence length="374" mass="38245">MSRSQESPGGIRLGSIGGIPVTLAWSWFLIAAFIVFAFGPDVAQLMPQLGAGAYLVALGYAVLLLASVLLHELAHAWCATAYGYGHARIVLTLWGGHTQFTTGDTTPGRSLAVALAGPAANFILAGLGLLIETVAAPGGVTGLLISILILANFLVGLFNVLPGLPLDGGRLVESAVWKITGSQAKGTLAAGWSGVVIAVVIALILIGRPLLLNGAVDPLIAVVTLLVAGFLIMGALASIRGAMLRLRLPRLQAATLAEPASGALAGVMVDELPAPAQHGHILLVDPHGIPTAVVDPSSLAAVPRELHHTTPAASVARHLAPGAWVRSDAAGQPLVEYLSSLPGSEYAVLDANGQVCGLLRRSTVISAITGRSRA</sequence>
<keyword evidence="4 14" id="KW-0645">Protease</keyword>
<dbReference type="GO" id="GO:0046872">
    <property type="term" value="F:metal ion binding"/>
    <property type="evidence" value="ECO:0007669"/>
    <property type="project" value="UniProtKB-UniRule"/>
</dbReference>
<dbReference type="PANTHER" id="PTHR39188:SF3">
    <property type="entry name" value="STAGE IV SPORULATION PROTEIN FB"/>
    <property type="match status" value="1"/>
</dbReference>
<evidence type="ECO:0000313" key="18">
    <source>
        <dbReference type="EMBL" id="MBG6083401.1"/>
    </source>
</evidence>
<keyword evidence="10 14" id="KW-1133">Transmembrane helix</keyword>
<evidence type="ECO:0000256" key="9">
    <source>
        <dbReference type="ARBA" id="ARBA00022833"/>
    </source>
</evidence>
<evidence type="ECO:0000256" key="13">
    <source>
        <dbReference type="ARBA" id="ARBA00023136"/>
    </source>
</evidence>
<evidence type="ECO:0000256" key="7">
    <source>
        <dbReference type="ARBA" id="ARBA00022737"/>
    </source>
</evidence>
<evidence type="ECO:0000256" key="14">
    <source>
        <dbReference type="PIRNR" id="PIRNR006404"/>
    </source>
</evidence>
<feature type="active site" evidence="15">
    <location>
        <position position="72"/>
    </location>
</feature>
<evidence type="ECO:0000259" key="17">
    <source>
        <dbReference type="Pfam" id="PF02163"/>
    </source>
</evidence>
<keyword evidence="3 14" id="KW-1003">Cell membrane</keyword>
<evidence type="ECO:0000256" key="4">
    <source>
        <dbReference type="ARBA" id="ARBA00022670"/>
    </source>
</evidence>
<keyword evidence="7" id="KW-0677">Repeat</keyword>
<evidence type="ECO:0000256" key="16">
    <source>
        <dbReference type="PIRSR" id="PIRSR006404-2"/>
    </source>
</evidence>
<accession>A0A931D9I9</accession>
<feature type="transmembrane region" description="Helical" evidence="14">
    <location>
        <begin position="21"/>
        <end position="39"/>
    </location>
</feature>
<dbReference type="InterPro" id="IPR008915">
    <property type="entry name" value="Peptidase_M50"/>
</dbReference>
<evidence type="ECO:0000313" key="19">
    <source>
        <dbReference type="Proteomes" id="UP000625033"/>
    </source>
</evidence>
<gene>
    <name evidence="18" type="ORF">IW252_000168</name>
</gene>
<dbReference type="PIRSF" id="PIRSF006404">
    <property type="entry name" value="UCP006404_Pept_M50_CBS"/>
    <property type="match status" value="1"/>
</dbReference>
<comment type="caution">
    <text evidence="18">The sequence shown here is derived from an EMBL/GenBank/DDBJ whole genome shotgun (WGS) entry which is preliminary data.</text>
</comment>
<keyword evidence="12" id="KW-0129">CBS domain</keyword>
<reference evidence="18" key="1">
    <citation type="submission" date="2020-11" db="EMBL/GenBank/DDBJ databases">
        <title>Sequencing the genomes of 1000 actinobacteria strains.</title>
        <authorList>
            <person name="Klenk H.-P."/>
        </authorList>
    </citation>
    <scope>NUCLEOTIDE SEQUENCE</scope>
    <source>
        <strain evidence="18">DSM 26152</strain>
    </source>
</reference>
<dbReference type="EMBL" id="JADOTZ010000001">
    <property type="protein sequence ID" value="MBG6083401.1"/>
    <property type="molecule type" value="Genomic_DNA"/>
</dbReference>
<comment type="cofactor">
    <cofactor evidence="14 16">
        <name>Zn(2+)</name>
        <dbReference type="ChEBI" id="CHEBI:29105"/>
    </cofactor>
    <text evidence="14 16">Binds 1 zinc ion per subunit.</text>
</comment>
<dbReference type="GO" id="GO:0008237">
    <property type="term" value="F:metallopeptidase activity"/>
    <property type="evidence" value="ECO:0007669"/>
    <property type="project" value="UniProtKB-UniRule"/>
</dbReference>
<evidence type="ECO:0000256" key="12">
    <source>
        <dbReference type="ARBA" id="ARBA00023122"/>
    </source>
</evidence>
<evidence type="ECO:0000256" key="10">
    <source>
        <dbReference type="ARBA" id="ARBA00022989"/>
    </source>
</evidence>
<feature type="domain" description="Peptidase M50" evidence="17">
    <location>
        <begin position="61"/>
        <end position="131"/>
    </location>
</feature>
<evidence type="ECO:0000256" key="1">
    <source>
        <dbReference type="ARBA" id="ARBA00004651"/>
    </source>
</evidence>
<feature type="transmembrane region" description="Helical" evidence="14">
    <location>
        <begin position="187"/>
        <end position="207"/>
    </location>
</feature>
<evidence type="ECO:0000256" key="11">
    <source>
        <dbReference type="ARBA" id="ARBA00023049"/>
    </source>
</evidence>
<keyword evidence="6 14" id="KW-0479">Metal-binding</keyword>
<dbReference type="Proteomes" id="UP000625033">
    <property type="component" value="Unassembled WGS sequence"/>
</dbReference>
<feature type="transmembrane region" description="Helical" evidence="14">
    <location>
        <begin position="51"/>
        <end position="70"/>
    </location>
</feature>
<keyword evidence="19" id="KW-1185">Reference proteome</keyword>
<feature type="transmembrane region" description="Helical" evidence="14">
    <location>
        <begin position="219"/>
        <end position="239"/>
    </location>
</feature>
<dbReference type="Pfam" id="PF02163">
    <property type="entry name" value="Peptidase_M50"/>
    <property type="match status" value="2"/>
</dbReference>
<feature type="transmembrane region" description="Helical" evidence="14">
    <location>
        <begin position="143"/>
        <end position="166"/>
    </location>
</feature>
<evidence type="ECO:0000256" key="15">
    <source>
        <dbReference type="PIRSR" id="PIRSR006404-1"/>
    </source>
</evidence>
<evidence type="ECO:0000256" key="3">
    <source>
        <dbReference type="ARBA" id="ARBA00022475"/>
    </source>
</evidence>
<dbReference type="InterPro" id="IPR016483">
    <property type="entry name" value="UCP006404_Pept_M50_CBS"/>
</dbReference>